<dbReference type="InterPro" id="IPR041711">
    <property type="entry name" value="Met-tRNA-FMT_N"/>
</dbReference>
<sequence length="591" mass="64367">MEHDLPVYQPQTLKAPEAQAELAALEADIMVVVAYGLLLPQAVLDIPRLGCVNVHASLLPRWRGAAPIQRAIEAGDKVSGVTIMQMDAGLDTGAMLTEVRTPITERTTGGDLHDRLAIQGANALINTLDDLATGTARATPQPEEGVTYAAKLSKAEAELDFNQPAHLLASKIRAFNPWPVAWCALGDDRLRLLMANVEEGEQPACEPGTLLDHGDDHLRIACGHNGREVLCVTSAQLPGGKAMAVRDLLNARHARLATGTRLGARFDALLITKRPRPAKEKHHEPKALPLKVAAVVRKSALLRPAPWPRCLATRVSLAGLDEHSVVARDRGLLKELCFGTCRRLPRLEALAGVLLKQPFKKRDSDIQALLLLGIYQLLYMRIPAHAAVGETAGAARLLNKEWATRVLNGCLRRLQRESEALQAQVDRDESVALEHPPWLLNALRQAWPEQWRAIIEANNHPGPMTLRVNQRYNDREAYLGMLTEQGLNGHLCPHAPDAITLETPCDVTALPGFDEGHVSVQDEAAQLSAALLGPALAPRPGARVLDACCAPGGKTAHLLEQFDIALTAIDSDNQRLARVEDTLSRLVLRRR</sequence>
<keyword evidence="4 8" id="KW-0808">Transferase</keyword>
<dbReference type="PANTHER" id="PTHR11138:SF5">
    <property type="entry name" value="METHIONYL-TRNA FORMYLTRANSFERASE, MITOCHONDRIAL"/>
    <property type="match status" value="1"/>
</dbReference>
<dbReference type="InterPro" id="IPR001678">
    <property type="entry name" value="MeTrfase_RsmB-F_NOP2_dom"/>
</dbReference>
<dbReference type="Proteomes" id="UP000289555">
    <property type="component" value="Chromosome"/>
</dbReference>
<dbReference type="Pfam" id="PF22458">
    <property type="entry name" value="RsmF-B_ferredox"/>
    <property type="match status" value="1"/>
</dbReference>
<dbReference type="SUPFAM" id="SSF48013">
    <property type="entry name" value="NusB-like"/>
    <property type="match status" value="1"/>
</dbReference>
<evidence type="ECO:0000256" key="3">
    <source>
        <dbReference type="ARBA" id="ARBA00022603"/>
    </source>
</evidence>
<dbReference type="Pfam" id="PF02911">
    <property type="entry name" value="Formyl_trans_C"/>
    <property type="match status" value="1"/>
</dbReference>
<comment type="caution">
    <text evidence="8">Lacks conserved residue(s) required for the propagation of feature annotation.</text>
</comment>
<dbReference type="InterPro" id="IPR006027">
    <property type="entry name" value="NusB_RsmB_TIM44"/>
</dbReference>
<proteinExistence type="inferred from homology"/>
<evidence type="ECO:0000256" key="1">
    <source>
        <dbReference type="ARBA" id="ARBA00010699"/>
    </source>
</evidence>
<comment type="similarity">
    <text evidence="1">Belongs to the Fmt family.</text>
</comment>
<dbReference type="InterPro" id="IPR035926">
    <property type="entry name" value="NusB-like_sf"/>
</dbReference>
<gene>
    <name evidence="10" type="ORF">HORIV_09190</name>
</gene>
<dbReference type="EMBL" id="AP019416">
    <property type="protein sequence ID" value="BBI48498.1"/>
    <property type="molecule type" value="Genomic_DNA"/>
</dbReference>
<dbReference type="PRINTS" id="PR02008">
    <property type="entry name" value="RCMTFAMILY"/>
</dbReference>
<dbReference type="InterPro" id="IPR036477">
    <property type="entry name" value="Formyl_transf_N_sf"/>
</dbReference>
<dbReference type="InterPro" id="IPR011034">
    <property type="entry name" value="Formyl_transferase-like_C_sf"/>
</dbReference>
<dbReference type="Pfam" id="PF01029">
    <property type="entry name" value="NusB"/>
    <property type="match status" value="1"/>
</dbReference>
<feature type="binding site" evidence="8">
    <location>
        <begin position="548"/>
        <end position="554"/>
    </location>
    <ligand>
        <name>S-adenosyl-L-methionine</name>
        <dbReference type="ChEBI" id="CHEBI:59789"/>
    </ligand>
</feature>
<keyword evidence="11" id="KW-1185">Reference proteome</keyword>
<dbReference type="SUPFAM" id="SSF53328">
    <property type="entry name" value="Formyltransferase"/>
    <property type="match status" value="1"/>
</dbReference>
<dbReference type="Gene3D" id="1.10.287.730">
    <property type="entry name" value="Helix hairpin bin"/>
    <property type="match status" value="1"/>
</dbReference>
<evidence type="ECO:0000256" key="6">
    <source>
        <dbReference type="ARBA" id="ARBA00022884"/>
    </source>
</evidence>
<accession>A0ABN5WPE2</accession>
<dbReference type="InterPro" id="IPR005793">
    <property type="entry name" value="Formyl_trans_C"/>
</dbReference>
<dbReference type="PANTHER" id="PTHR11138">
    <property type="entry name" value="METHIONYL-TRNA FORMYLTRANSFERASE"/>
    <property type="match status" value="1"/>
</dbReference>
<feature type="domain" description="SAM-dependent MTase RsmB/NOP-type" evidence="9">
    <location>
        <begin position="454"/>
        <end position="591"/>
    </location>
</feature>
<dbReference type="InterPro" id="IPR023267">
    <property type="entry name" value="RCMT"/>
</dbReference>
<evidence type="ECO:0000256" key="4">
    <source>
        <dbReference type="ARBA" id="ARBA00022679"/>
    </source>
</evidence>
<dbReference type="EC" id="2.1.2.9" evidence="2"/>
<dbReference type="InterPro" id="IPR029063">
    <property type="entry name" value="SAM-dependent_MTases_sf"/>
</dbReference>
<dbReference type="NCBIfam" id="TIGR00460">
    <property type="entry name" value="fmt"/>
    <property type="match status" value="1"/>
</dbReference>
<dbReference type="InterPro" id="IPR001555">
    <property type="entry name" value="GART_AS"/>
</dbReference>
<dbReference type="InterPro" id="IPR044135">
    <property type="entry name" value="Met-tRNA-FMT_C"/>
</dbReference>
<dbReference type="PROSITE" id="PS51686">
    <property type="entry name" value="SAM_MT_RSMB_NOP"/>
    <property type="match status" value="1"/>
</dbReference>
<evidence type="ECO:0000313" key="10">
    <source>
        <dbReference type="EMBL" id="BBI48498.1"/>
    </source>
</evidence>
<evidence type="ECO:0000256" key="2">
    <source>
        <dbReference type="ARBA" id="ARBA00012261"/>
    </source>
</evidence>
<dbReference type="PROSITE" id="PS00373">
    <property type="entry name" value="GART"/>
    <property type="match status" value="1"/>
</dbReference>
<organism evidence="10 11">
    <name type="scientific">Vreelandella olivaria</name>
    <dbReference type="NCBI Taxonomy" id="390919"/>
    <lineage>
        <taxon>Bacteria</taxon>
        <taxon>Pseudomonadati</taxon>
        <taxon>Pseudomonadota</taxon>
        <taxon>Gammaproteobacteria</taxon>
        <taxon>Oceanospirillales</taxon>
        <taxon>Halomonadaceae</taxon>
        <taxon>Vreelandella</taxon>
    </lineage>
</organism>
<name>A0ABN5WPE2_9GAMM</name>
<dbReference type="Gene3D" id="3.30.70.1170">
    <property type="entry name" value="Sun protein, domain 3"/>
    <property type="match status" value="1"/>
</dbReference>
<dbReference type="Gene3D" id="1.10.940.10">
    <property type="entry name" value="NusB-like"/>
    <property type="match status" value="1"/>
</dbReference>
<dbReference type="InterPro" id="IPR002376">
    <property type="entry name" value="Formyl_transf_N"/>
</dbReference>
<keyword evidence="6 8" id="KW-0694">RNA-binding</keyword>
<reference evidence="11" key="1">
    <citation type="journal article" date="2019" name="Microbiol. Resour. Announc.">
        <title>Complete Genome Sequence of Halomonas olivaria, a Moderately Halophilic Bacterium Isolated from Olive Processing Effluents, Obtained by Nanopore Sequencing.</title>
        <authorList>
            <person name="Nagata S."/>
            <person name="Ii K.M."/>
            <person name="Tsukimi T."/>
            <person name="Miura M.C."/>
            <person name="Galipon J."/>
            <person name="Arakawa K."/>
        </authorList>
    </citation>
    <scope>NUCLEOTIDE SEQUENCE [LARGE SCALE GENOMIC DNA]</scope>
    <source>
        <strain evidence="11">TYRC17</strain>
    </source>
</reference>
<comment type="similarity">
    <text evidence="8">Belongs to the class I-like SAM-binding methyltransferase superfamily. RsmB/NOP family.</text>
</comment>
<dbReference type="InterPro" id="IPR054728">
    <property type="entry name" value="RsmB-like_ferredoxin"/>
</dbReference>
<dbReference type="Gene3D" id="3.40.50.12230">
    <property type="match status" value="1"/>
</dbReference>
<dbReference type="SUPFAM" id="SSF53335">
    <property type="entry name" value="S-adenosyl-L-methionine-dependent methyltransferases"/>
    <property type="match status" value="1"/>
</dbReference>
<protein>
    <recommendedName>
        <fullName evidence="2">methionyl-tRNA formyltransferase</fullName>
        <ecNumber evidence="2">2.1.2.9</ecNumber>
    </recommendedName>
</protein>
<dbReference type="SUPFAM" id="SSF50486">
    <property type="entry name" value="FMT C-terminal domain-like"/>
    <property type="match status" value="1"/>
</dbReference>
<dbReference type="Pfam" id="PF01189">
    <property type="entry name" value="Methyltr_RsmB-F"/>
    <property type="match status" value="1"/>
</dbReference>
<keyword evidence="7" id="KW-0648">Protein biosynthesis</keyword>
<dbReference type="InterPro" id="IPR005794">
    <property type="entry name" value="Fmt"/>
</dbReference>
<dbReference type="CDD" id="cd08646">
    <property type="entry name" value="FMT_core_Met-tRNA-FMT_N"/>
    <property type="match status" value="1"/>
</dbReference>
<dbReference type="Gene3D" id="3.40.50.150">
    <property type="entry name" value="Vaccinia Virus protein VP39"/>
    <property type="match status" value="1"/>
</dbReference>
<keyword evidence="5 8" id="KW-0949">S-adenosyl-L-methionine</keyword>
<dbReference type="CDD" id="cd08704">
    <property type="entry name" value="Met_tRNA_FMT_C"/>
    <property type="match status" value="1"/>
</dbReference>
<evidence type="ECO:0000256" key="7">
    <source>
        <dbReference type="ARBA" id="ARBA00022917"/>
    </source>
</evidence>
<feature type="binding site" evidence="8">
    <location>
        <position position="570"/>
    </location>
    <ligand>
        <name>S-adenosyl-L-methionine</name>
        <dbReference type="ChEBI" id="CHEBI:59789"/>
    </ligand>
</feature>
<dbReference type="InterPro" id="IPR049560">
    <property type="entry name" value="MeTrfase_RsmB-F_NOP2_cat"/>
</dbReference>
<dbReference type="Pfam" id="PF00551">
    <property type="entry name" value="Formyl_trans_N"/>
    <property type="match status" value="1"/>
</dbReference>
<evidence type="ECO:0000259" key="9">
    <source>
        <dbReference type="PROSITE" id="PS51686"/>
    </source>
</evidence>
<evidence type="ECO:0000256" key="8">
    <source>
        <dbReference type="PROSITE-ProRule" id="PRU01023"/>
    </source>
</evidence>
<evidence type="ECO:0000256" key="5">
    <source>
        <dbReference type="ARBA" id="ARBA00022691"/>
    </source>
</evidence>
<evidence type="ECO:0000313" key="11">
    <source>
        <dbReference type="Proteomes" id="UP000289555"/>
    </source>
</evidence>
<keyword evidence="3 8" id="KW-0489">Methyltransferase</keyword>